<dbReference type="AlphaFoldDB" id="F2BB73"/>
<dbReference type="EMBL" id="AFAY01000020">
    <property type="protein sequence ID" value="EGF11333.1"/>
    <property type="molecule type" value="Genomic_DNA"/>
</dbReference>
<protein>
    <submittedName>
        <fullName evidence="1">Uncharacterized protein</fullName>
    </submittedName>
</protein>
<sequence length="46" mass="5721">MRIRCRPDTQNGDELKQRYDFHWSTFTEEQKRAVIRFLDHFHNIGK</sequence>
<dbReference type="OrthoDB" id="5524454at2"/>
<keyword evidence="2" id="KW-1185">Reference proteome</keyword>
<dbReference type="Proteomes" id="UP000004105">
    <property type="component" value="Unassembled WGS sequence"/>
</dbReference>
<dbReference type="RefSeq" id="WP_007341987.1">
    <property type="nucleotide sequence ID" value="NZ_GL878494.1"/>
</dbReference>
<reference evidence="1 2" key="1">
    <citation type="submission" date="2011-02" db="EMBL/GenBank/DDBJ databases">
        <authorList>
            <person name="Muzny D."/>
            <person name="Qin X."/>
            <person name="Deng J."/>
            <person name="Jiang H."/>
            <person name="Liu Y."/>
            <person name="Qu J."/>
            <person name="Song X.-Z."/>
            <person name="Zhang L."/>
            <person name="Thornton R."/>
            <person name="Coyle M."/>
            <person name="Francisco L."/>
            <person name="Jackson L."/>
            <person name="Javaid M."/>
            <person name="Korchina V."/>
            <person name="Kovar C."/>
            <person name="Mata R."/>
            <person name="Mathew T."/>
            <person name="Ngo R."/>
            <person name="Nguyen L."/>
            <person name="Nguyen N."/>
            <person name="Okwuonu G."/>
            <person name="Ongeri F."/>
            <person name="Pham C."/>
            <person name="Simmons D."/>
            <person name="Wilczek-Boney K."/>
            <person name="Hale W."/>
            <person name="Jakkamsetti A."/>
            <person name="Pham P."/>
            <person name="Ruth R."/>
            <person name="San Lucas F."/>
            <person name="Warren J."/>
            <person name="Zhang J."/>
            <person name="Zhao Z."/>
            <person name="Zhou C."/>
            <person name="Zhu D."/>
            <person name="Lee S."/>
            <person name="Bess C."/>
            <person name="Blankenburg K."/>
            <person name="Forbes L."/>
            <person name="Fu Q."/>
            <person name="Gubbala S."/>
            <person name="Hirani K."/>
            <person name="Jayaseelan J.C."/>
            <person name="Lara F."/>
            <person name="Munidasa M."/>
            <person name="Palculict T."/>
            <person name="Patil S."/>
            <person name="Pu L.-L."/>
            <person name="Saada N."/>
            <person name="Tang L."/>
            <person name="Weissenberger G."/>
            <person name="Zhu Y."/>
            <person name="Hemphill L."/>
            <person name="Shang Y."/>
            <person name="Youmans B."/>
            <person name="Ayvaz T."/>
            <person name="Ross M."/>
            <person name="Santibanez J."/>
            <person name="Aqrawi P."/>
            <person name="Gross S."/>
            <person name="Joshi V."/>
            <person name="Fowler G."/>
            <person name="Nazareth L."/>
            <person name="Reid J."/>
            <person name="Worley K."/>
            <person name="Petrosino J."/>
            <person name="Highlander S."/>
            <person name="Gibbs R."/>
        </authorList>
    </citation>
    <scope>NUCLEOTIDE SEQUENCE [LARGE SCALE GENOMIC DNA]</scope>
    <source>
        <strain evidence="1 2">ATCC BAA-1200</strain>
    </source>
</reference>
<dbReference type="HOGENOM" id="CLU_3186194_0_0_4"/>
<name>F2BB73_9NEIS</name>
<comment type="caution">
    <text evidence="1">The sequence shown here is derived from an EMBL/GenBank/DDBJ whole genome shotgun (WGS) entry which is preliminary data.</text>
</comment>
<evidence type="ECO:0000313" key="2">
    <source>
        <dbReference type="Proteomes" id="UP000004105"/>
    </source>
</evidence>
<accession>F2BB73</accession>
<gene>
    <name evidence="1" type="ORF">HMPREF9123_0977</name>
</gene>
<organism evidence="1 2">
    <name type="scientific">Neisseria bacilliformis ATCC BAA-1200</name>
    <dbReference type="NCBI Taxonomy" id="888742"/>
    <lineage>
        <taxon>Bacteria</taxon>
        <taxon>Pseudomonadati</taxon>
        <taxon>Pseudomonadota</taxon>
        <taxon>Betaproteobacteria</taxon>
        <taxon>Neisseriales</taxon>
        <taxon>Neisseriaceae</taxon>
        <taxon>Neisseria</taxon>
    </lineage>
</organism>
<proteinExistence type="predicted"/>
<evidence type="ECO:0000313" key="1">
    <source>
        <dbReference type="EMBL" id="EGF11333.1"/>
    </source>
</evidence>